<dbReference type="Proteomes" id="UP000826725">
    <property type="component" value="Chromosome"/>
</dbReference>
<keyword evidence="2" id="KW-1185">Reference proteome</keyword>
<accession>A0A8D5FGD7</accession>
<name>A0A8D5FGD7_9BACT</name>
<evidence type="ECO:0000313" key="2">
    <source>
        <dbReference type="Proteomes" id="UP000826725"/>
    </source>
</evidence>
<proteinExistence type="predicted"/>
<evidence type="ECO:0000313" key="1">
    <source>
        <dbReference type="EMBL" id="BCL60838.1"/>
    </source>
</evidence>
<dbReference type="RefSeq" id="WP_228856925.1">
    <property type="nucleotide sequence ID" value="NZ_AP024086.1"/>
</dbReference>
<sequence>MKKKTIVLHDCHKTFTQDQDKALTPDETVKNFYKKVDQLEIRIVNEVRRIDNGRLDIPVYFSVCGKMLFN</sequence>
<reference evidence="1" key="1">
    <citation type="submission" date="2020-09" db="EMBL/GenBank/DDBJ databases">
        <title>Desulfogranum mesoprofundum gen. nov., sp. nov., a novel mesophilic, sulfate-reducing chemolithoautotroph isolated from a deep-sea hydrothermal vent chimney in the Suiyo Seamount.</title>
        <authorList>
            <person name="Hashimoto Y."/>
            <person name="Nakagawa S."/>
        </authorList>
    </citation>
    <scope>NUCLEOTIDE SEQUENCE</scope>
    <source>
        <strain evidence="1">KT2</strain>
    </source>
</reference>
<protein>
    <submittedName>
        <fullName evidence="1">Uncharacterized protein</fullName>
    </submittedName>
</protein>
<dbReference type="KEGG" id="dbk:DGMP_15310"/>
<gene>
    <name evidence="1" type="ORF">DGMP_15310</name>
</gene>
<dbReference type="EMBL" id="AP024086">
    <property type="protein sequence ID" value="BCL60838.1"/>
    <property type="molecule type" value="Genomic_DNA"/>
</dbReference>
<organism evidence="1 2">
    <name type="scientific">Desulfomarina profundi</name>
    <dbReference type="NCBI Taxonomy" id="2772557"/>
    <lineage>
        <taxon>Bacteria</taxon>
        <taxon>Pseudomonadati</taxon>
        <taxon>Thermodesulfobacteriota</taxon>
        <taxon>Desulfobulbia</taxon>
        <taxon>Desulfobulbales</taxon>
        <taxon>Desulfobulbaceae</taxon>
        <taxon>Desulfomarina</taxon>
    </lineage>
</organism>
<dbReference type="AlphaFoldDB" id="A0A8D5FGD7"/>